<name>A0A3A8H667_9BACT</name>
<dbReference type="RefSeq" id="WP_120530572.1">
    <property type="nucleotide sequence ID" value="NZ_CP102577.1"/>
</dbReference>
<evidence type="ECO:0000256" key="1">
    <source>
        <dbReference type="SAM" id="SignalP"/>
    </source>
</evidence>
<feature type="chain" id="PRO_5044075910" evidence="1">
    <location>
        <begin position="27"/>
        <end position="150"/>
    </location>
</feature>
<keyword evidence="1" id="KW-0732">Signal</keyword>
<gene>
    <name evidence="2" type="ORF">HMI49_41470</name>
</gene>
<dbReference type="OrthoDB" id="5511733at2"/>
<dbReference type="EMBL" id="JABFJV010000535">
    <property type="protein sequence ID" value="NOK39654.1"/>
    <property type="molecule type" value="Genomic_DNA"/>
</dbReference>
<feature type="signal peptide" evidence="1">
    <location>
        <begin position="1"/>
        <end position="26"/>
    </location>
</feature>
<evidence type="ECO:0000313" key="3">
    <source>
        <dbReference type="Proteomes" id="UP000563426"/>
    </source>
</evidence>
<accession>A0A3A8H667</accession>
<organism evidence="2 3">
    <name type="scientific">Corallococcus exercitus</name>
    <dbReference type="NCBI Taxonomy" id="2316736"/>
    <lineage>
        <taxon>Bacteria</taxon>
        <taxon>Pseudomonadati</taxon>
        <taxon>Myxococcota</taxon>
        <taxon>Myxococcia</taxon>
        <taxon>Myxococcales</taxon>
        <taxon>Cystobacterineae</taxon>
        <taxon>Myxococcaceae</taxon>
        <taxon>Corallococcus</taxon>
    </lineage>
</organism>
<dbReference type="Proteomes" id="UP000563426">
    <property type="component" value="Unassembled WGS sequence"/>
</dbReference>
<protein>
    <submittedName>
        <fullName evidence="2">Uncharacterized protein</fullName>
    </submittedName>
</protein>
<dbReference type="AlphaFoldDB" id="A0A3A8H667"/>
<keyword evidence="3" id="KW-1185">Reference proteome</keyword>
<comment type="caution">
    <text evidence="2">The sequence shown here is derived from an EMBL/GenBank/DDBJ whole genome shotgun (WGS) entry which is preliminary data.</text>
</comment>
<sequence length="150" mass="16058">MTKPMWAVLALLFAVGLVLGPSVAFAQEQKVKVQVEVVLASNKGTVVDPPELGKMKEAFQKQNFSFTSFKRMSLDTVEVGAQKPTEVKLPNGTNASLQLLGMKDGSATLRVIIPNQSSVEVELGRQGAVYQKAGKHVGGELILVLVPPSK</sequence>
<evidence type="ECO:0000313" key="2">
    <source>
        <dbReference type="EMBL" id="NOK39654.1"/>
    </source>
</evidence>
<proteinExistence type="predicted"/>
<reference evidence="2 3" key="1">
    <citation type="submission" date="2020-05" db="EMBL/GenBank/DDBJ databases">
        <authorList>
            <person name="Whitworth D."/>
        </authorList>
    </citation>
    <scope>NUCLEOTIDE SEQUENCE [LARGE SCALE GENOMIC DNA]</scope>
    <source>
        <strain evidence="2 3">AB043B</strain>
    </source>
</reference>